<dbReference type="HOGENOM" id="CLU_2832918_0_0_1"/>
<dbReference type="AlphaFoldDB" id="A0A093UMD2"/>
<sequence>MSDAPVPALGLRSFLRRPFLLLAGLIWQFSPTSISGVTASGVLAKRSIVLRSTIEMYAGRNQQPAG</sequence>
<reference evidence="1" key="1">
    <citation type="journal article" date="2014" name="PLoS Genet.">
        <title>Signature Gene Expression Reveals Novel Clues to the Molecular Mechanisms of Dimorphic Transition in Penicillium marneffei.</title>
        <authorList>
            <person name="Yang E."/>
            <person name="Wang G."/>
            <person name="Cai J."/>
            <person name="Woo P.C."/>
            <person name="Lau S.K."/>
            <person name="Yuen K.-Y."/>
            <person name="Chow W.-N."/>
            <person name="Lin X."/>
        </authorList>
    </citation>
    <scope>NUCLEOTIDE SEQUENCE [LARGE SCALE GENOMIC DNA]</scope>
    <source>
        <strain evidence="1">PM1</strain>
    </source>
</reference>
<gene>
    <name evidence="1" type="ORF">GQ26_0600360</name>
</gene>
<comment type="caution">
    <text evidence="1">The sequence shown here is derived from an EMBL/GenBank/DDBJ whole genome shotgun (WGS) entry which is preliminary data.</text>
</comment>
<accession>A0A093UMD2</accession>
<organism evidence="1">
    <name type="scientific">Talaromyces marneffei PM1</name>
    <dbReference type="NCBI Taxonomy" id="1077442"/>
    <lineage>
        <taxon>Eukaryota</taxon>
        <taxon>Fungi</taxon>
        <taxon>Dikarya</taxon>
        <taxon>Ascomycota</taxon>
        <taxon>Pezizomycotina</taxon>
        <taxon>Eurotiomycetes</taxon>
        <taxon>Eurotiomycetidae</taxon>
        <taxon>Eurotiales</taxon>
        <taxon>Trichocomaceae</taxon>
        <taxon>Talaromyces</taxon>
        <taxon>Talaromyces sect. Talaromyces</taxon>
    </lineage>
</organism>
<proteinExistence type="predicted"/>
<name>A0A093UMD2_TALMA</name>
<dbReference type="EMBL" id="JPOX01000060">
    <property type="protein sequence ID" value="KFX41432.1"/>
    <property type="molecule type" value="Genomic_DNA"/>
</dbReference>
<evidence type="ECO:0000313" key="1">
    <source>
        <dbReference type="EMBL" id="KFX41432.1"/>
    </source>
</evidence>
<protein>
    <submittedName>
        <fullName evidence="1">Uncharacterized protein</fullName>
    </submittedName>
</protein>